<dbReference type="EMBL" id="CAMGYJ010000006">
    <property type="protein sequence ID" value="CAI0433999.1"/>
    <property type="molecule type" value="Genomic_DNA"/>
</dbReference>
<proteinExistence type="predicted"/>
<name>A0AAV0LJN1_9ROSI</name>
<keyword evidence="2" id="KW-1185">Reference proteome</keyword>
<protein>
    <submittedName>
        <fullName evidence="1">Uncharacterized protein</fullName>
    </submittedName>
</protein>
<dbReference type="AlphaFoldDB" id="A0AAV0LJN1"/>
<gene>
    <name evidence="1" type="ORF">LITE_LOCUS24113</name>
</gene>
<sequence length="38" mass="4728">MFRTQHFEVRYRCKLKMISFILVPKFTSQVHNIQIHHI</sequence>
<accession>A0AAV0LJN1</accession>
<evidence type="ECO:0000313" key="1">
    <source>
        <dbReference type="EMBL" id="CAI0433999.1"/>
    </source>
</evidence>
<reference evidence="1" key="1">
    <citation type="submission" date="2022-08" db="EMBL/GenBank/DDBJ databases">
        <authorList>
            <person name="Gutierrez-Valencia J."/>
        </authorList>
    </citation>
    <scope>NUCLEOTIDE SEQUENCE</scope>
</reference>
<organism evidence="1 2">
    <name type="scientific">Linum tenue</name>
    <dbReference type="NCBI Taxonomy" id="586396"/>
    <lineage>
        <taxon>Eukaryota</taxon>
        <taxon>Viridiplantae</taxon>
        <taxon>Streptophyta</taxon>
        <taxon>Embryophyta</taxon>
        <taxon>Tracheophyta</taxon>
        <taxon>Spermatophyta</taxon>
        <taxon>Magnoliopsida</taxon>
        <taxon>eudicotyledons</taxon>
        <taxon>Gunneridae</taxon>
        <taxon>Pentapetalae</taxon>
        <taxon>rosids</taxon>
        <taxon>fabids</taxon>
        <taxon>Malpighiales</taxon>
        <taxon>Linaceae</taxon>
        <taxon>Linum</taxon>
    </lineage>
</organism>
<evidence type="ECO:0000313" key="2">
    <source>
        <dbReference type="Proteomes" id="UP001154282"/>
    </source>
</evidence>
<comment type="caution">
    <text evidence="1">The sequence shown here is derived from an EMBL/GenBank/DDBJ whole genome shotgun (WGS) entry which is preliminary data.</text>
</comment>
<dbReference type="Proteomes" id="UP001154282">
    <property type="component" value="Unassembled WGS sequence"/>
</dbReference>